<dbReference type="AlphaFoldDB" id="A0A8J2SWB6"/>
<protein>
    <submittedName>
        <fullName evidence="1">Uncharacterized protein</fullName>
    </submittedName>
</protein>
<comment type="caution">
    <text evidence="1">The sequence shown here is derived from an EMBL/GenBank/DDBJ whole genome shotgun (WGS) entry which is preliminary data.</text>
</comment>
<dbReference type="EMBL" id="CAKKNE010000006">
    <property type="protein sequence ID" value="CAH0378731.1"/>
    <property type="molecule type" value="Genomic_DNA"/>
</dbReference>
<evidence type="ECO:0000313" key="2">
    <source>
        <dbReference type="Proteomes" id="UP000789595"/>
    </source>
</evidence>
<sequence>MARSKKRRRPDAATPQIDAARAQRIYAAFADASDAFFAGDATAKAQADAMELDGPMADLRGCLALLAARAKPSCLIAFGMEPAYAKRLVEGLWAPFCREHLPEIQIRMIDGECEPLPDCSLRHQYVAFPETSRDVIQRAYFSGLAGEPLFEAIGGALGYPNAHGLATDCRVEYRIGEDFVLEFLASSDGFGAVAAHFARCAEALAGVGPLLISVDGVDLDAAAVAAGDEGALRAAGWAPGLNAVEADIDFS</sequence>
<accession>A0A8J2SWB6</accession>
<gene>
    <name evidence="1" type="ORF">PECAL_6P03270</name>
</gene>
<organism evidence="1 2">
    <name type="scientific">Pelagomonas calceolata</name>
    <dbReference type="NCBI Taxonomy" id="35677"/>
    <lineage>
        <taxon>Eukaryota</taxon>
        <taxon>Sar</taxon>
        <taxon>Stramenopiles</taxon>
        <taxon>Ochrophyta</taxon>
        <taxon>Pelagophyceae</taxon>
        <taxon>Pelagomonadales</taxon>
        <taxon>Pelagomonadaceae</taxon>
        <taxon>Pelagomonas</taxon>
    </lineage>
</organism>
<evidence type="ECO:0000313" key="1">
    <source>
        <dbReference type="EMBL" id="CAH0378731.1"/>
    </source>
</evidence>
<reference evidence="1" key="1">
    <citation type="submission" date="2021-11" db="EMBL/GenBank/DDBJ databases">
        <authorList>
            <consortium name="Genoscope - CEA"/>
            <person name="William W."/>
        </authorList>
    </citation>
    <scope>NUCLEOTIDE SEQUENCE</scope>
</reference>
<keyword evidence="2" id="KW-1185">Reference proteome</keyword>
<name>A0A8J2SWB6_9STRA</name>
<dbReference type="Proteomes" id="UP000789595">
    <property type="component" value="Unassembled WGS sequence"/>
</dbReference>
<proteinExistence type="predicted"/>